<comment type="caution">
    <text evidence="1">The sequence shown here is derived from an EMBL/GenBank/DDBJ whole genome shotgun (WGS) entry which is preliminary data.</text>
</comment>
<gene>
    <name evidence="1" type="ORF">E2C01_024958</name>
</gene>
<dbReference type="AlphaFoldDB" id="A0A5B7EBY7"/>
<evidence type="ECO:0000313" key="2">
    <source>
        <dbReference type="Proteomes" id="UP000324222"/>
    </source>
</evidence>
<keyword evidence="2" id="KW-1185">Reference proteome</keyword>
<dbReference type="EMBL" id="VSRR010002482">
    <property type="protein sequence ID" value="MPC31662.1"/>
    <property type="molecule type" value="Genomic_DNA"/>
</dbReference>
<evidence type="ECO:0000313" key="1">
    <source>
        <dbReference type="EMBL" id="MPC31662.1"/>
    </source>
</evidence>
<reference evidence="1 2" key="1">
    <citation type="submission" date="2019-05" db="EMBL/GenBank/DDBJ databases">
        <title>Another draft genome of Portunus trituberculatus and its Hox gene families provides insights of decapod evolution.</title>
        <authorList>
            <person name="Jeong J.-H."/>
            <person name="Song I."/>
            <person name="Kim S."/>
            <person name="Choi T."/>
            <person name="Kim D."/>
            <person name="Ryu S."/>
            <person name="Kim W."/>
        </authorList>
    </citation>
    <scope>NUCLEOTIDE SEQUENCE [LARGE SCALE GENOMIC DNA]</scope>
    <source>
        <tissue evidence="1">Muscle</tissue>
    </source>
</reference>
<sequence>MWGEEWCESKEVCKMLLIHLIDSAWAVGGGVWFLRDGIPCLAAAEIVNLKLKRNRVRLVGLCRGERTRRAGSGVILKGARTPIDNDAPLPVSPCVCIYLLHVSPGNLLVRI</sequence>
<protein>
    <submittedName>
        <fullName evidence="1">Uncharacterized protein</fullName>
    </submittedName>
</protein>
<proteinExistence type="predicted"/>
<organism evidence="1 2">
    <name type="scientific">Portunus trituberculatus</name>
    <name type="common">Swimming crab</name>
    <name type="synonym">Neptunus trituberculatus</name>
    <dbReference type="NCBI Taxonomy" id="210409"/>
    <lineage>
        <taxon>Eukaryota</taxon>
        <taxon>Metazoa</taxon>
        <taxon>Ecdysozoa</taxon>
        <taxon>Arthropoda</taxon>
        <taxon>Crustacea</taxon>
        <taxon>Multicrustacea</taxon>
        <taxon>Malacostraca</taxon>
        <taxon>Eumalacostraca</taxon>
        <taxon>Eucarida</taxon>
        <taxon>Decapoda</taxon>
        <taxon>Pleocyemata</taxon>
        <taxon>Brachyura</taxon>
        <taxon>Eubrachyura</taxon>
        <taxon>Portunoidea</taxon>
        <taxon>Portunidae</taxon>
        <taxon>Portuninae</taxon>
        <taxon>Portunus</taxon>
    </lineage>
</organism>
<name>A0A5B7EBY7_PORTR</name>
<accession>A0A5B7EBY7</accession>
<dbReference type="Proteomes" id="UP000324222">
    <property type="component" value="Unassembled WGS sequence"/>
</dbReference>